<proteinExistence type="predicted"/>
<feature type="region of interest" description="Disordered" evidence="1">
    <location>
        <begin position="15"/>
        <end position="35"/>
    </location>
</feature>
<name>A0A1I3J0R0_9PLAN</name>
<dbReference type="Gene3D" id="1.10.287.1080">
    <property type="entry name" value="MazG-like"/>
    <property type="match status" value="1"/>
</dbReference>
<dbReference type="CDD" id="cd11535">
    <property type="entry name" value="NTP-PPase_SsMazG"/>
    <property type="match status" value="1"/>
</dbReference>
<reference evidence="4" key="1">
    <citation type="submission" date="2016-10" db="EMBL/GenBank/DDBJ databases">
        <authorList>
            <person name="Varghese N."/>
            <person name="Submissions S."/>
        </authorList>
    </citation>
    <scope>NUCLEOTIDE SEQUENCE [LARGE SCALE GENOMIC DNA]</scope>
    <source>
        <strain evidence="4">DSM 26348</strain>
    </source>
</reference>
<dbReference type="SUPFAM" id="SSF101386">
    <property type="entry name" value="all-alpha NTP pyrophosphatases"/>
    <property type="match status" value="1"/>
</dbReference>
<sequence>MKGVYNRKHTFSIPEGIPPVNESQDIGGTMNSDPQSLSLSGLQGLIRTMYSSKDEQRGVDGTFMWLMEEVGELAAALREGTPKELAYEFADVLAWLATIANVAGVDLEQAVMEKYGRGCPGCKQMVCACGVEEKP</sequence>
<accession>A0A1I3J0R0</accession>
<dbReference type="Proteomes" id="UP000199518">
    <property type="component" value="Unassembled WGS sequence"/>
</dbReference>
<feature type="domain" description="NTP pyrophosphohydrolase MazG-like" evidence="2">
    <location>
        <begin position="63"/>
        <end position="121"/>
    </location>
</feature>
<evidence type="ECO:0000313" key="3">
    <source>
        <dbReference type="EMBL" id="SFI53675.1"/>
    </source>
</evidence>
<dbReference type="PANTHER" id="PTHR42702:SF1">
    <property type="entry name" value="REGULATORY PROTEIN FOR BETA-LACTAMASE"/>
    <property type="match status" value="1"/>
</dbReference>
<dbReference type="STRING" id="1576369.SAMN05421753_11017"/>
<evidence type="ECO:0000256" key="1">
    <source>
        <dbReference type="SAM" id="MobiDB-lite"/>
    </source>
</evidence>
<evidence type="ECO:0000313" key="4">
    <source>
        <dbReference type="Proteomes" id="UP000199518"/>
    </source>
</evidence>
<dbReference type="Pfam" id="PF03819">
    <property type="entry name" value="MazG"/>
    <property type="match status" value="1"/>
</dbReference>
<organism evidence="3 4">
    <name type="scientific">Planctomicrobium piriforme</name>
    <dbReference type="NCBI Taxonomy" id="1576369"/>
    <lineage>
        <taxon>Bacteria</taxon>
        <taxon>Pseudomonadati</taxon>
        <taxon>Planctomycetota</taxon>
        <taxon>Planctomycetia</taxon>
        <taxon>Planctomycetales</taxon>
        <taxon>Planctomycetaceae</taxon>
        <taxon>Planctomicrobium</taxon>
    </lineage>
</organism>
<dbReference type="EMBL" id="FOQD01000010">
    <property type="protein sequence ID" value="SFI53675.1"/>
    <property type="molecule type" value="Genomic_DNA"/>
</dbReference>
<protein>
    <submittedName>
        <fullName evidence="3">NTP pyrophosphatase, house-cleaning of non-canonical NTPs</fullName>
    </submittedName>
</protein>
<keyword evidence="4" id="KW-1185">Reference proteome</keyword>
<feature type="compositionally biased region" description="Polar residues" evidence="1">
    <location>
        <begin position="21"/>
        <end position="34"/>
    </location>
</feature>
<evidence type="ECO:0000259" key="2">
    <source>
        <dbReference type="Pfam" id="PF03819"/>
    </source>
</evidence>
<dbReference type="PANTHER" id="PTHR42702">
    <property type="entry name" value="NUCLEOTIDE PYROPHOSPHOHYDROLASE"/>
    <property type="match status" value="1"/>
</dbReference>
<dbReference type="AlphaFoldDB" id="A0A1I3J0R0"/>
<dbReference type="InterPro" id="IPR004518">
    <property type="entry name" value="MazG-like_dom"/>
</dbReference>
<gene>
    <name evidence="3" type="ORF">SAMN05421753_11017</name>
</gene>